<dbReference type="AlphaFoldDB" id="A0ABD1YYT3"/>
<gene>
    <name evidence="2" type="ORF">R1flu_007215</name>
</gene>
<feature type="compositionally biased region" description="Polar residues" evidence="1">
    <location>
        <begin position="133"/>
        <end position="142"/>
    </location>
</feature>
<accession>A0ABD1YYT3</accession>
<dbReference type="EMBL" id="JBHFFA010000003">
    <property type="protein sequence ID" value="KAL2635736.1"/>
    <property type="molecule type" value="Genomic_DNA"/>
</dbReference>
<feature type="region of interest" description="Disordered" evidence="1">
    <location>
        <begin position="684"/>
        <end position="706"/>
    </location>
</feature>
<proteinExistence type="predicted"/>
<organism evidence="2 3">
    <name type="scientific">Riccia fluitans</name>
    <dbReference type="NCBI Taxonomy" id="41844"/>
    <lineage>
        <taxon>Eukaryota</taxon>
        <taxon>Viridiplantae</taxon>
        <taxon>Streptophyta</taxon>
        <taxon>Embryophyta</taxon>
        <taxon>Marchantiophyta</taxon>
        <taxon>Marchantiopsida</taxon>
        <taxon>Marchantiidae</taxon>
        <taxon>Marchantiales</taxon>
        <taxon>Ricciaceae</taxon>
        <taxon>Riccia</taxon>
    </lineage>
</organism>
<feature type="region of interest" description="Disordered" evidence="1">
    <location>
        <begin position="122"/>
        <end position="197"/>
    </location>
</feature>
<feature type="compositionally biased region" description="Low complexity" evidence="1">
    <location>
        <begin position="85"/>
        <end position="105"/>
    </location>
</feature>
<keyword evidence="3" id="KW-1185">Reference proteome</keyword>
<protein>
    <submittedName>
        <fullName evidence="2">Uncharacterized protein</fullName>
    </submittedName>
</protein>
<dbReference type="Proteomes" id="UP001605036">
    <property type="component" value="Unassembled WGS sequence"/>
</dbReference>
<name>A0ABD1YYT3_9MARC</name>
<comment type="caution">
    <text evidence="2">The sequence shown here is derived from an EMBL/GenBank/DDBJ whole genome shotgun (WGS) entry which is preliminary data.</text>
</comment>
<sequence>MAINAPGFNQLAATYGEQPMTDHGYGLYSSTNPQPWEYGRNYARVTTGTMANGDYEPSAPLIDEEWPSSNTTYEGERWSQDESLESSSSRYATSSSRPESAASQSYHATNLILSTSETDALSLKSCTPGPELSQMSNTSPSLESEIGHPEGCKDGRSRSSIDASLSSSNDLEHRKSAHVPDLGLDKSRPGTPPVQGSEGMNMDHESNLQNFDHPPVMESTNCRPARSTEDTEFLTSSSGAKLFQLMDIRSDRQDLSYVEKIILPRGQIFSFCKELDAESTRESREGELSITFEKLDRSCLHVVGFYGSKDLLLKCFRCCNTIAPDDQVYSKMQDDSLFPGLYTLLAKDKKTLFVFYWHHGQALPNASRRDISCNFVRYLVDLCDSVFILLEGSQETIREGLQKGKISGAIRKNRKRELRIERLQATEDMVEFLPGFSLSVNTRPSSGHLTNFRMCDGGRCGILSHTRAPLWRFWHRQEIRMRLQEVSAGVQLFDGKFVHLSSDELQGEDLSIFLQCSGCSVGKEYVRLLEDHERIKDEFLKKNERDKENRLMNSEGEVEKAVTNFISEYLKAAQVFTWEEALHADASAEALQGMLLSAQETMQGKKVPQNNQGNLFTKGIRVVFGNVAEPQDSQIGSRSRIPTLDRLESEIFTWFGKLNRVPNRFIFRSNRVIIRPLQLQDPSPQGYTVEHAPNTNGTPGEKRSHSGPLCFNERLLLRPLRSRGLQMKEMVFWAKDRKFAGPLLTNTWVFSWSPKGMVTEYELKVVEDEFALGGLQDWVAFEADKILPQLKKKASLLSYVGGAGGQLQDEFIYQVLQLQDTEFLKALLKGQSQDVADGIRARWGETCTSSVAADILMENVLHQCKAVYTRAREELFKKFQNWFKRYMRGLLEMWIQLEDSESRKVLEEGLEKERRKYLQKVRQNRTLGNQSGIKLRSCLILLPNADRGTKSHLLVSKLLTDLRFRKSTLVVTYEEEVSETETERLLVQEISPSNHDLEELERDPTHAFIPKLQMPPSR</sequence>
<evidence type="ECO:0000313" key="3">
    <source>
        <dbReference type="Proteomes" id="UP001605036"/>
    </source>
</evidence>
<evidence type="ECO:0000313" key="2">
    <source>
        <dbReference type="EMBL" id="KAL2635736.1"/>
    </source>
</evidence>
<feature type="region of interest" description="Disordered" evidence="1">
    <location>
        <begin position="54"/>
        <end position="105"/>
    </location>
</feature>
<feature type="compositionally biased region" description="Basic and acidic residues" evidence="1">
    <location>
        <begin position="145"/>
        <end position="159"/>
    </location>
</feature>
<evidence type="ECO:0000256" key="1">
    <source>
        <dbReference type="SAM" id="MobiDB-lite"/>
    </source>
</evidence>
<reference evidence="2 3" key="1">
    <citation type="submission" date="2024-09" db="EMBL/GenBank/DDBJ databases">
        <title>Chromosome-scale assembly of Riccia fluitans.</title>
        <authorList>
            <person name="Paukszto L."/>
            <person name="Sawicki J."/>
            <person name="Karawczyk K."/>
            <person name="Piernik-Szablinska J."/>
            <person name="Szczecinska M."/>
            <person name="Mazdziarz M."/>
        </authorList>
    </citation>
    <scope>NUCLEOTIDE SEQUENCE [LARGE SCALE GENOMIC DNA]</scope>
    <source>
        <strain evidence="2">Rf_01</strain>
        <tissue evidence="2">Aerial parts of the thallus</tissue>
    </source>
</reference>